<protein>
    <submittedName>
        <fullName evidence="1">Pip1e</fullName>
    </submittedName>
</protein>
<evidence type="ECO:0000313" key="1">
    <source>
        <dbReference type="EMBL" id="JAE11414.1"/>
    </source>
</evidence>
<name>A0A0A9FJJ6_ARUDO</name>
<reference evidence="1" key="1">
    <citation type="submission" date="2014-09" db="EMBL/GenBank/DDBJ databases">
        <authorList>
            <person name="Magalhaes I.L.F."/>
            <person name="Oliveira U."/>
            <person name="Santos F.R."/>
            <person name="Vidigal T.H.D.A."/>
            <person name="Brescovit A.D."/>
            <person name="Santos A.J."/>
        </authorList>
    </citation>
    <scope>NUCLEOTIDE SEQUENCE</scope>
    <source>
        <tissue evidence="1">Shoot tissue taken approximately 20 cm above the soil surface</tissue>
    </source>
</reference>
<accession>A0A0A9FJJ6</accession>
<proteinExistence type="predicted"/>
<dbReference type="AlphaFoldDB" id="A0A0A9FJJ6"/>
<dbReference type="EMBL" id="GBRH01186482">
    <property type="protein sequence ID" value="JAE11414.1"/>
    <property type="molecule type" value="Transcribed_RNA"/>
</dbReference>
<organism evidence="1">
    <name type="scientific">Arundo donax</name>
    <name type="common">Giant reed</name>
    <name type="synonym">Donax arundinaceus</name>
    <dbReference type="NCBI Taxonomy" id="35708"/>
    <lineage>
        <taxon>Eukaryota</taxon>
        <taxon>Viridiplantae</taxon>
        <taxon>Streptophyta</taxon>
        <taxon>Embryophyta</taxon>
        <taxon>Tracheophyta</taxon>
        <taxon>Spermatophyta</taxon>
        <taxon>Magnoliopsida</taxon>
        <taxon>Liliopsida</taxon>
        <taxon>Poales</taxon>
        <taxon>Poaceae</taxon>
        <taxon>PACMAD clade</taxon>
        <taxon>Arundinoideae</taxon>
        <taxon>Arundineae</taxon>
        <taxon>Arundo</taxon>
    </lineage>
</organism>
<sequence>MLNCFTKLEGRKELKFTTGKCKLILAEGAIKKLWPPHHTTHTI</sequence>
<reference evidence="1" key="2">
    <citation type="journal article" date="2015" name="Data Brief">
        <title>Shoot transcriptome of the giant reed, Arundo donax.</title>
        <authorList>
            <person name="Barrero R.A."/>
            <person name="Guerrero F.D."/>
            <person name="Moolhuijzen P."/>
            <person name="Goolsby J.A."/>
            <person name="Tidwell J."/>
            <person name="Bellgard S.E."/>
            <person name="Bellgard M.I."/>
        </authorList>
    </citation>
    <scope>NUCLEOTIDE SEQUENCE</scope>
    <source>
        <tissue evidence="1">Shoot tissue taken approximately 20 cm above the soil surface</tissue>
    </source>
</reference>